<proteinExistence type="predicted"/>
<accession>A0A8X6G6R2</accession>
<gene>
    <name evidence="1" type="ORF">TNCT_177401</name>
</gene>
<dbReference type="EMBL" id="BMAO01004967">
    <property type="protein sequence ID" value="GFQ98170.1"/>
    <property type="molecule type" value="Genomic_DNA"/>
</dbReference>
<name>A0A8X6G6R2_TRICU</name>
<evidence type="ECO:0000313" key="1">
    <source>
        <dbReference type="EMBL" id="GFQ98170.1"/>
    </source>
</evidence>
<dbReference type="Proteomes" id="UP000887116">
    <property type="component" value="Unassembled WGS sequence"/>
</dbReference>
<dbReference type="AlphaFoldDB" id="A0A8X6G6R2"/>
<sequence length="115" mass="13487">MHAGWSYRDPPALFLRWGSVMFLPPRHNIHRPVEESRPELCIHRPCVLMKAGWSYCDPSGRYVRRSSVMFITPRHDIHRPLKKFRTEIYIHRPYILMHAEWPTATRPPGVCGGVA</sequence>
<organism evidence="1 2">
    <name type="scientific">Trichonephila clavata</name>
    <name type="common">Joro spider</name>
    <name type="synonym">Nephila clavata</name>
    <dbReference type="NCBI Taxonomy" id="2740835"/>
    <lineage>
        <taxon>Eukaryota</taxon>
        <taxon>Metazoa</taxon>
        <taxon>Ecdysozoa</taxon>
        <taxon>Arthropoda</taxon>
        <taxon>Chelicerata</taxon>
        <taxon>Arachnida</taxon>
        <taxon>Araneae</taxon>
        <taxon>Araneomorphae</taxon>
        <taxon>Entelegynae</taxon>
        <taxon>Araneoidea</taxon>
        <taxon>Nephilidae</taxon>
        <taxon>Trichonephila</taxon>
    </lineage>
</organism>
<protein>
    <submittedName>
        <fullName evidence="1">Uncharacterized protein</fullName>
    </submittedName>
</protein>
<evidence type="ECO:0000313" key="2">
    <source>
        <dbReference type="Proteomes" id="UP000887116"/>
    </source>
</evidence>
<comment type="caution">
    <text evidence="1">The sequence shown here is derived from an EMBL/GenBank/DDBJ whole genome shotgun (WGS) entry which is preliminary data.</text>
</comment>
<reference evidence="1" key="1">
    <citation type="submission" date="2020-07" db="EMBL/GenBank/DDBJ databases">
        <title>Multicomponent nature underlies the extraordinary mechanical properties of spider dragline silk.</title>
        <authorList>
            <person name="Kono N."/>
            <person name="Nakamura H."/>
            <person name="Mori M."/>
            <person name="Yoshida Y."/>
            <person name="Ohtoshi R."/>
            <person name="Malay A.D."/>
            <person name="Moran D.A.P."/>
            <person name="Tomita M."/>
            <person name="Numata K."/>
            <person name="Arakawa K."/>
        </authorList>
    </citation>
    <scope>NUCLEOTIDE SEQUENCE</scope>
</reference>
<keyword evidence="2" id="KW-1185">Reference proteome</keyword>